<dbReference type="AlphaFoldDB" id="A0A432WJ51"/>
<keyword evidence="2 4" id="KW-0658">Purine biosynthesis</keyword>
<dbReference type="InterPro" id="IPR013815">
    <property type="entry name" value="ATP_grasp_subdomain_1"/>
</dbReference>
<gene>
    <name evidence="4" type="primary">purK</name>
    <name evidence="6" type="ORF">CWE14_05220</name>
</gene>
<evidence type="ECO:0000256" key="4">
    <source>
        <dbReference type="HAMAP-Rule" id="MF_01928"/>
    </source>
</evidence>
<dbReference type="GO" id="GO:0046872">
    <property type="term" value="F:metal ion binding"/>
    <property type="evidence" value="ECO:0007669"/>
    <property type="project" value="InterPro"/>
</dbReference>
<dbReference type="SUPFAM" id="SSF52440">
    <property type="entry name" value="PreATP-grasp domain"/>
    <property type="match status" value="1"/>
</dbReference>
<evidence type="ECO:0000259" key="5">
    <source>
        <dbReference type="PROSITE" id="PS50975"/>
    </source>
</evidence>
<dbReference type="GO" id="GO:0004638">
    <property type="term" value="F:phosphoribosylaminoimidazole carboxylase activity"/>
    <property type="evidence" value="ECO:0007669"/>
    <property type="project" value="InterPro"/>
</dbReference>
<dbReference type="InterPro" id="IPR011054">
    <property type="entry name" value="Rudment_hybrid_motif"/>
</dbReference>
<feature type="binding site" evidence="4">
    <location>
        <position position="177"/>
    </location>
    <ligand>
        <name>ATP</name>
        <dbReference type="ChEBI" id="CHEBI:30616"/>
    </ligand>
</feature>
<keyword evidence="4" id="KW-0436">Ligase</keyword>
<dbReference type="GO" id="GO:0005829">
    <property type="term" value="C:cytosol"/>
    <property type="evidence" value="ECO:0007669"/>
    <property type="project" value="TreeGrafter"/>
</dbReference>
<dbReference type="HAMAP" id="MF_01928">
    <property type="entry name" value="PurK"/>
    <property type="match status" value="1"/>
</dbReference>
<dbReference type="InterPro" id="IPR011761">
    <property type="entry name" value="ATP-grasp"/>
</dbReference>
<evidence type="ECO:0000256" key="3">
    <source>
        <dbReference type="ARBA" id="ARBA00022840"/>
    </source>
</evidence>
<dbReference type="PANTHER" id="PTHR11609">
    <property type="entry name" value="PURINE BIOSYNTHESIS PROTEIN 6/7, PUR6/7"/>
    <property type="match status" value="1"/>
</dbReference>
<organism evidence="6 7">
    <name type="scientific">Aliidiomarina soli</name>
    <dbReference type="NCBI Taxonomy" id="1928574"/>
    <lineage>
        <taxon>Bacteria</taxon>
        <taxon>Pseudomonadati</taxon>
        <taxon>Pseudomonadota</taxon>
        <taxon>Gammaproteobacteria</taxon>
        <taxon>Alteromonadales</taxon>
        <taxon>Idiomarinaceae</taxon>
        <taxon>Aliidiomarina</taxon>
    </lineage>
</organism>
<evidence type="ECO:0000313" key="6">
    <source>
        <dbReference type="EMBL" id="RUO33862.1"/>
    </source>
</evidence>
<dbReference type="UniPathway" id="UPA00074">
    <property type="reaction ID" value="UER00942"/>
</dbReference>
<dbReference type="Gene3D" id="3.40.50.20">
    <property type="match status" value="1"/>
</dbReference>
<dbReference type="GO" id="GO:0005524">
    <property type="term" value="F:ATP binding"/>
    <property type="evidence" value="ECO:0007669"/>
    <property type="project" value="UniProtKB-UniRule"/>
</dbReference>
<dbReference type="PANTHER" id="PTHR11609:SF5">
    <property type="entry name" value="PHOSPHORIBOSYLAMINOIMIDAZOLE CARBOXYLASE"/>
    <property type="match status" value="1"/>
</dbReference>
<name>A0A432WJ51_9GAMM</name>
<dbReference type="InterPro" id="IPR016185">
    <property type="entry name" value="PreATP-grasp_dom_sf"/>
</dbReference>
<comment type="caution">
    <text evidence="4">Lacks conserved residue(s) required for the propagation of feature annotation.</text>
</comment>
<comment type="pathway">
    <text evidence="4">Purine metabolism; IMP biosynthesis via de novo pathway; 5-amino-1-(5-phospho-D-ribosyl)imidazole-4-carboxylate from 5-amino-1-(5-phospho-D-ribosyl)imidazole (N5-CAIR route): step 1/2.</text>
</comment>
<evidence type="ECO:0000313" key="7">
    <source>
        <dbReference type="Proteomes" id="UP000287823"/>
    </source>
</evidence>
<comment type="catalytic activity">
    <reaction evidence="4">
        <text>5-amino-1-(5-phospho-beta-D-ribosyl)imidazole + hydrogencarbonate + ATP = 5-carboxyamino-1-(5-phospho-D-ribosyl)imidazole + ADP + phosphate + 2 H(+)</text>
        <dbReference type="Rhea" id="RHEA:19317"/>
        <dbReference type="ChEBI" id="CHEBI:15378"/>
        <dbReference type="ChEBI" id="CHEBI:17544"/>
        <dbReference type="ChEBI" id="CHEBI:30616"/>
        <dbReference type="ChEBI" id="CHEBI:43474"/>
        <dbReference type="ChEBI" id="CHEBI:58730"/>
        <dbReference type="ChEBI" id="CHEBI:137981"/>
        <dbReference type="ChEBI" id="CHEBI:456216"/>
        <dbReference type="EC" id="6.3.4.18"/>
    </reaction>
</comment>
<protein>
    <recommendedName>
        <fullName evidence="4">N5-carboxyaminoimidazole ribonucleotide synthase</fullName>
        <shortName evidence="4">N5-CAIR synthase</shortName>
        <ecNumber evidence="4">6.3.4.18</ecNumber>
    </recommendedName>
    <alternativeName>
        <fullName evidence="4">5-(carboxyamino)imidazole ribonucleotide synthetase</fullName>
    </alternativeName>
</protein>
<comment type="subunit">
    <text evidence="4">Homodimer.</text>
</comment>
<dbReference type="GO" id="GO:0006189">
    <property type="term" value="P:'de novo' IMP biosynthetic process"/>
    <property type="evidence" value="ECO:0007669"/>
    <property type="project" value="UniProtKB-UniRule"/>
</dbReference>
<dbReference type="EMBL" id="PIPO01000002">
    <property type="protein sequence ID" value="RUO33862.1"/>
    <property type="molecule type" value="Genomic_DNA"/>
</dbReference>
<keyword evidence="3 4" id="KW-0067">ATP-binding</keyword>
<proteinExistence type="inferred from homology"/>
<dbReference type="Gene3D" id="3.30.470.20">
    <property type="entry name" value="ATP-grasp fold, B domain"/>
    <property type="match status" value="1"/>
</dbReference>
<dbReference type="InterPro" id="IPR005875">
    <property type="entry name" value="PurK"/>
</dbReference>
<feature type="binding site" evidence="4">
    <location>
        <begin position="169"/>
        <end position="172"/>
    </location>
    <ligand>
        <name>ATP</name>
        <dbReference type="ChEBI" id="CHEBI:30616"/>
    </ligand>
</feature>
<reference evidence="6 7" key="1">
    <citation type="journal article" date="2011" name="Front. Microbiol.">
        <title>Genomic signatures of strain selection and enhancement in Bacillus atrophaeus var. globigii, a historical biowarfare simulant.</title>
        <authorList>
            <person name="Gibbons H.S."/>
            <person name="Broomall S.M."/>
            <person name="McNew L.A."/>
            <person name="Daligault H."/>
            <person name="Chapman C."/>
            <person name="Bruce D."/>
            <person name="Karavis M."/>
            <person name="Krepps M."/>
            <person name="McGregor P.A."/>
            <person name="Hong C."/>
            <person name="Park K.H."/>
            <person name="Akmal A."/>
            <person name="Feldman A."/>
            <person name="Lin J.S."/>
            <person name="Chang W.E."/>
            <person name="Higgs B.W."/>
            <person name="Demirev P."/>
            <person name="Lindquist J."/>
            <person name="Liem A."/>
            <person name="Fochler E."/>
            <person name="Read T.D."/>
            <person name="Tapia R."/>
            <person name="Johnson S."/>
            <person name="Bishop-Lilly K.A."/>
            <person name="Detter C."/>
            <person name="Han C."/>
            <person name="Sozhamannan S."/>
            <person name="Rosenzweig C.N."/>
            <person name="Skowronski E.W."/>
        </authorList>
    </citation>
    <scope>NUCLEOTIDE SEQUENCE [LARGE SCALE GENOMIC DNA]</scope>
    <source>
        <strain evidence="6 7">Y4G10-17</strain>
    </source>
</reference>
<sequence>MNILILGNGQLGQMLGRAAIHYGHACLLVDTKTDQVMPVAAYEPLPMDIAAATEWADVVSWEHEQLAPAHVAICKAKFLSPTDNILALTDRELEKSLCDELALATSPWQSFKTRDELQACLQQTQNAVVIKAAQGGYDGRSQWRHRPQADSNIAPELLQQAGAQRGIVEDMIDFTCEVSIVGARNAQGDICCFPLVENVHRQGILSHTLAGMTELPEHLQAQAEDFFKRLTDHLQYVGTLAIEFFVVGEASSARLLVNEVAPRVHNSGHWTLTGSSCDQFDLHIRAITGMPFPAALNTQATVMLNVIGVSQIAEHLWPSDADPYWYGKDARPGRKVGHINWRTTSRGEALAFVDREQPQAQQLAD</sequence>
<comment type="caution">
    <text evidence="6">The sequence shown here is derived from an EMBL/GenBank/DDBJ whole genome shotgun (WGS) entry which is preliminary data.</text>
</comment>
<dbReference type="Pfam" id="PF17769">
    <property type="entry name" value="PurK_C"/>
    <property type="match status" value="1"/>
</dbReference>
<feature type="binding site" evidence="4">
    <location>
        <position position="200"/>
    </location>
    <ligand>
        <name>ATP</name>
        <dbReference type="ChEBI" id="CHEBI:30616"/>
    </ligand>
</feature>
<feature type="binding site" evidence="4">
    <location>
        <begin position="258"/>
        <end position="259"/>
    </location>
    <ligand>
        <name>ATP</name>
        <dbReference type="ChEBI" id="CHEBI:30616"/>
    </ligand>
</feature>
<accession>A0A432WJ51</accession>
<keyword evidence="1 4" id="KW-0547">Nucleotide-binding</keyword>
<feature type="binding site" evidence="4">
    <location>
        <position position="91"/>
    </location>
    <ligand>
        <name>ATP</name>
        <dbReference type="ChEBI" id="CHEBI:30616"/>
    </ligand>
</feature>
<dbReference type="SUPFAM" id="SSF51246">
    <property type="entry name" value="Rudiment single hybrid motif"/>
    <property type="match status" value="1"/>
</dbReference>
<dbReference type="InterPro" id="IPR003135">
    <property type="entry name" value="ATP-grasp_carboxylate-amine"/>
</dbReference>
<dbReference type="SUPFAM" id="SSF56059">
    <property type="entry name" value="Glutathione synthetase ATP-binding domain-like"/>
    <property type="match status" value="1"/>
</dbReference>
<dbReference type="EC" id="6.3.4.18" evidence="4"/>
<dbReference type="Pfam" id="PF02222">
    <property type="entry name" value="ATP-grasp"/>
    <property type="match status" value="1"/>
</dbReference>
<evidence type="ECO:0000256" key="2">
    <source>
        <dbReference type="ARBA" id="ARBA00022755"/>
    </source>
</evidence>
<dbReference type="GO" id="GO:0034028">
    <property type="term" value="F:5-(carboxyamino)imidazole ribonucleotide synthase activity"/>
    <property type="evidence" value="ECO:0007669"/>
    <property type="project" value="UniProtKB-UniRule"/>
</dbReference>
<dbReference type="RefSeq" id="WP_126798428.1">
    <property type="nucleotide sequence ID" value="NZ_PIPO01000002.1"/>
</dbReference>
<keyword evidence="7" id="KW-1185">Reference proteome</keyword>
<feature type="binding site" evidence="4">
    <location>
        <position position="131"/>
    </location>
    <ligand>
        <name>ATP</name>
        <dbReference type="ChEBI" id="CHEBI:30616"/>
    </ligand>
</feature>
<comment type="function">
    <text evidence="4">Catalyzes the ATP-dependent conversion of 5-aminoimidazole ribonucleotide (AIR) and HCO(3)(-) to N5-carboxyaminoimidazole ribonucleotide (N5-CAIR).</text>
</comment>
<dbReference type="PROSITE" id="PS50975">
    <property type="entry name" value="ATP_GRASP"/>
    <property type="match status" value="1"/>
</dbReference>
<evidence type="ECO:0000256" key="1">
    <source>
        <dbReference type="ARBA" id="ARBA00022741"/>
    </source>
</evidence>
<dbReference type="Gene3D" id="3.30.1490.20">
    <property type="entry name" value="ATP-grasp fold, A domain"/>
    <property type="match status" value="1"/>
</dbReference>
<dbReference type="InterPro" id="IPR040686">
    <property type="entry name" value="PurK_C"/>
</dbReference>
<dbReference type="Proteomes" id="UP000287823">
    <property type="component" value="Unassembled WGS sequence"/>
</dbReference>
<comment type="similarity">
    <text evidence="4">Belongs to the PurK/PurT family.</text>
</comment>
<feature type="domain" description="ATP-grasp" evidence="5">
    <location>
        <begin position="95"/>
        <end position="288"/>
    </location>
</feature>